<feature type="transmembrane region" description="Helical" evidence="1">
    <location>
        <begin position="184"/>
        <end position="205"/>
    </location>
</feature>
<feature type="transmembrane region" description="Helical" evidence="1">
    <location>
        <begin position="393"/>
        <end position="424"/>
    </location>
</feature>
<keyword evidence="1" id="KW-0472">Membrane</keyword>
<feature type="transmembrane region" description="Helical" evidence="1">
    <location>
        <begin position="36"/>
        <end position="56"/>
    </location>
</feature>
<dbReference type="NCBIfam" id="TIGR03662">
    <property type="entry name" value="Chlor_Arch_YYY"/>
    <property type="match status" value="1"/>
</dbReference>
<evidence type="ECO:0000256" key="1">
    <source>
        <dbReference type="SAM" id="Phobius"/>
    </source>
</evidence>
<feature type="transmembrane region" description="Helical" evidence="1">
    <location>
        <begin position="512"/>
        <end position="530"/>
    </location>
</feature>
<keyword evidence="1" id="KW-1133">Transmembrane helix</keyword>
<feature type="transmembrane region" description="Helical" evidence="1">
    <location>
        <begin position="582"/>
        <end position="599"/>
    </location>
</feature>
<protein>
    <submittedName>
        <fullName evidence="2">DUF2298 domain-containing protein</fullName>
    </submittedName>
</protein>
<proteinExistence type="predicted"/>
<feature type="transmembrane region" description="Helical" evidence="1">
    <location>
        <begin position="467"/>
        <end position="500"/>
    </location>
</feature>
<dbReference type="Proteomes" id="UP001596447">
    <property type="component" value="Unassembled WGS sequence"/>
</dbReference>
<dbReference type="EMBL" id="JBHTAR010000011">
    <property type="protein sequence ID" value="MFC7200115.1"/>
    <property type="molecule type" value="Genomic_DNA"/>
</dbReference>
<gene>
    <name evidence="2" type="ORF">ACFQJ9_11960</name>
</gene>
<feature type="transmembrane region" description="Helical" evidence="1">
    <location>
        <begin position="62"/>
        <end position="82"/>
    </location>
</feature>
<feature type="transmembrane region" description="Helical" evidence="1">
    <location>
        <begin position="329"/>
        <end position="350"/>
    </location>
</feature>
<evidence type="ECO:0000313" key="2">
    <source>
        <dbReference type="EMBL" id="MFC7200115.1"/>
    </source>
</evidence>
<feature type="transmembrane region" description="Helical" evidence="1">
    <location>
        <begin position="296"/>
        <end position="317"/>
    </location>
</feature>
<comment type="caution">
    <text evidence="2">The sequence shown here is derived from an EMBL/GenBank/DDBJ whole genome shotgun (WGS) entry which is preliminary data.</text>
</comment>
<reference evidence="2 3" key="1">
    <citation type="journal article" date="2019" name="Int. J. Syst. Evol. Microbiol.">
        <title>The Global Catalogue of Microorganisms (GCM) 10K type strain sequencing project: providing services to taxonomists for standard genome sequencing and annotation.</title>
        <authorList>
            <consortium name="The Broad Institute Genomics Platform"/>
            <consortium name="The Broad Institute Genome Sequencing Center for Infectious Disease"/>
            <person name="Wu L."/>
            <person name="Ma J."/>
        </authorList>
    </citation>
    <scope>NUCLEOTIDE SEQUENCE [LARGE SCALE GENOMIC DNA]</scope>
    <source>
        <strain evidence="2 3">XZGYJ-43</strain>
    </source>
</reference>
<feature type="transmembrane region" description="Helical" evidence="1">
    <location>
        <begin position="217"/>
        <end position="235"/>
    </location>
</feature>
<name>A0ABD5Z4Q3_9EURY</name>
<dbReference type="AlphaFoldDB" id="A0ABD5Z4Q3"/>
<feature type="transmembrane region" description="Helical" evidence="1">
    <location>
        <begin position="6"/>
        <end position="24"/>
    </location>
</feature>
<dbReference type="RefSeq" id="WP_279530034.1">
    <property type="nucleotide sequence ID" value="NZ_CP122312.1"/>
</dbReference>
<feature type="transmembrane region" description="Helical" evidence="1">
    <location>
        <begin position="436"/>
        <end position="455"/>
    </location>
</feature>
<dbReference type="InterPro" id="IPR018746">
    <property type="entry name" value="DUF2298"/>
</dbReference>
<accession>A0ABD5Z4Q3</accession>
<feature type="transmembrane region" description="Helical" evidence="1">
    <location>
        <begin position="550"/>
        <end position="570"/>
    </location>
</feature>
<keyword evidence="3" id="KW-1185">Reference proteome</keyword>
<keyword evidence="1" id="KW-0812">Transmembrane</keyword>
<dbReference type="Pfam" id="PF10060">
    <property type="entry name" value="DUF2298"/>
    <property type="match status" value="1"/>
</dbReference>
<evidence type="ECO:0000313" key="3">
    <source>
        <dbReference type="Proteomes" id="UP001596447"/>
    </source>
</evidence>
<feature type="transmembrane region" description="Helical" evidence="1">
    <location>
        <begin position="102"/>
        <end position="119"/>
    </location>
</feature>
<dbReference type="PANTHER" id="PTHR10790:SF51">
    <property type="entry name" value="TETRATRICOPEPTIDE REPEAT PROTEIN"/>
    <property type="match status" value="1"/>
</dbReference>
<sequence length="762" mass="82229">MQYGLVLVWWLAFVALGAVGLPLAARLLPRAPDRGAFVAIPLALVTLSLPVFWLGHVFYGPLTVLVGALVLLALSAVAYRGWRGTRSGNESGADLGADRRRYAEVLVVFTLAYLFLIAVRSVDAGAIPGGGEKFLDMGLLQSLLRADALPPEDMWFAGEPVVYYYGGHLLSANLATLTGTAGRYAYNLALAGFYAMEVTAAFGLAAAVARERGYPRFLAGVVAALFFGLASNLYTSARLLAGALPTGLTRALADALGVPVDEATVTFREFSYWPPSRVIEGTINEFPLFSYLNGDLHAHMMSATVLFLVLATLYAYWRTPGRDLRRRRLLVLGVLPPLVGVLTMTNTWSLPTALGLATLTLAGAPARPRTLLPDAVATRLDTRDPLRAEGQRIVLALLPTVVVAGLALAWVAPFVTGVLLGGVGGRHPVFWPDRSGLGRFLLVHGAFLAVFWTYLAGKLDLTPRRAAGLLTAFAGLLVVSKVWTLVGLALVGPLVVGGWVLLRRTDRTGFETLLLVAAGGLVVLVEFVYLADLAAPGRFNTVFKVYFQVWTMWAVVAGVAVAALCVKCRTWLPNTSPDRRQVVGLVFVFLVLSAVLVPYPTMALSKHFAGADDPTLDAIQFAHDSHPYEAEAIEWFVDTTDGERPHIVSRPTYAVYTWGNPVSSLTGIPTVVGWAHETGYRGTAPFEARATEVAVLYTTNDTDSRATLLDKYDVQYIYYGPRERAKYGNVTFASEPGLSVAFENEKVTVYAVNESVWNASGD</sequence>
<dbReference type="PANTHER" id="PTHR10790">
    <property type="entry name" value="TPR-DOMAIN CONTAINING PROTEIN"/>
    <property type="match status" value="1"/>
</dbReference>
<organism evidence="2 3">
    <name type="scientific">Halospeciosus flavus</name>
    <dbReference type="NCBI Taxonomy" id="3032283"/>
    <lineage>
        <taxon>Archaea</taxon>
        <taxon>Methanobacteriati</taxon>
        <taxon>Methanobacteriota</taxon>
        <taxon>Stenosarchaea group</taxon>
        <taxon>Halobacteria</taxon>
        <taxon>Halobacteriales</taxon>
        <taxon>Halobacteriaceae</taxon>
        <taxon>Halospeciosus</taxon>
    </lineage>
</organism>